<dbReference type="Proteomes" id="UP000266389">
    <property type="component" value="Unassembled WGS sequence"/>
</dbReference>
<feature type="binding site" evidence="7">
    <location>
        <begin position="253"/>
        <end position="256"/>
    </location>
    <ligand>
        <name>GTP</name>
        <dbReference type="ChEBI" id="CHEBI:37565"/>
    </ligand>
</feature>
<comment type="subcellular location">
    <subcellularLocation>
        <location evidence="6">Cytoplasm</location>
    </subcellularLocation>
    <text evidence="6">May associate with membranes.</text>
</comment>
<dbReference type="Pfam" id="PF13167">
    <property type="entry name" value="GTP-bdg_N"/>
    <property type="match status" value="1"/>
</dbReference>
<evidence type="ECO:0000259" key="9">
    <source>
        <dbReference type="PROSITE" id="PS51705"/>
    </source>
</evidence>
<dbReference type="NCBIfam" id="TIGR03156">
    <property type="entry name" value="GTP_HflX"/>
    <property type="match status" value="1"/>
</dbReference>
<dbReference type="Gene3D" id="3.40.50.300">
    <property type="entry name" value="P-loop containing nucleotide triphosphate hydrolases"/>
    <property type="match status" value="1"/>
</dbReference>
<evidence type="ECO:0000256" key="8">
    <source>
        <dbReference type="PIRSR" id="PIRSR006809-2"/>
    </source>
</evidence>
<dbReference type="Pfam" id="PF16360">
    <property type="entry name" value="GTP-bdg_M"/>
    <property type="match status" value="1"/>
</dbReference>
<dbReference type="PANTHER" id="PTHR10229:SF0">
    <property type="entry name" value="GTP-BINDING PROTEIN 6-RELATED"/>
    <property type="match status" value="1"/>
</dbReference>
<feature type="binding site" evidence="8">
    <location>
        <position position="212"/>
    </location>
    <ligand>
        <name>Mg(2+)</name>
        <dbReference type="ChEBI" id="CHEBI:18420"/>
    </ligand>
</feature>
<comment type="caution">
    <text evidence="10">The sequence shown here is derived from an EMBL/GenBank/DDBJ whole genome shotgun (WGS) entry which is preliminary data.</text>
</comment>
<evidence type="ECO:0000256" key="2">
    <source>
        <dbReference type="ARBA" id="ARBA00022723"/>
    </source>
</evidence>
<comment type="cofactor">
    <cofactor evidence="8">
        <name>Mg(2+)</name>
        <dbReference type="ChEBI" id="CHEBI:18420"/>
    </cofactor>
</comment>
<evidence type="ECO:0000256" key="3">
    <source>
        <dbReference type="ARBA" id="ARBA00022741"/>
    </source>
</evidence>
<organism evidence="10 11">
    <name type="scientific">Candidatus Thermochlorobacter aerophilus</name>
    <dbReference type="NCBI Taxonomy" id="1868324"/>
    <lineage>
        <taxon>Bacteria</taxon>
        <taxon>Pseudomonadati</taxon>
        <taxon>Chlorobiota</taxon>
        <taxon>Chlorobiia</taxon>
        <taxon>Chlorobiales</taxon>
        <taxon>Candidatus Thermochlorobacteriaceae</taxon>
        <taxon>Candidatus Thermochlorobacter</taxon>
    </lineage>
</organism>
<feature type="binding site" evidence="8">
    <location>
        <position position="233"/>
    </location>
    <ligand>
        <name>Mg(2+)</name>
        <dbReference type="ChEBI" id="CHEBI:18420"/>
    </ligand>
</feature>
<dbReference type="InterPro" id="IPR027417">
    <property type="entry name" value="P-loop_NTPase"/>
</dbReference>
<comment type="similarity">
    <text evidence="6">Belongs to the TRAFAC class OBG-HflX-like GTPase superfamily. HflX GTPase family.</text>
</comment>
<dbReference type="InterPro" id="IPR006073">
    <property type="entry name" value="GTP-bd"/>
</dbReference>
<comment type="function">
    <text evidence="6">GTPase that associates with the 50S ribosomal subunit and may have a role during protein synthesis or ribosome biogenesis.</text>
</comment>
<feature type="binding site" evidence="7">
    <location>
        <begin position="205"/>
        <end position="212"/>
    </location>
    <ligand>
        <name>GTP</name>
        <dbReference type="ChEBI" id="CHEBI:37565"/>
    </ligand>
</feature>
<dbReference type="CDD" id="cd01878">
    <property type="entry name" value="HflX"/>
    <property type="match status" value="1"/>
</dbReference>
<keyword evidence="5 6" id="KW-0342">GTP-binding</keyword>
<dbReference type="PRINTS" id="PR00326">
    <property type="entry name" value="GTP1OBG"/>
</dbReference>
<dbReference type="GO" id="GO:0046872">
    <property type="term" value="F:metal ion binding"/>
    <property type="evidence" value="ECO:0007669"/>
    <property type="project" value="UniProtKB-KW"/>
</dbReference>
<sequence length="428" mass="48730">MDTQVFREKAVLVGVSRPPEVLKSQVQDYLSELEQLADTAGAIVLHKFIQERTQLDPTFYVGKGKVNELATFVKAKGVDVVIFDEDLSPVQVRNLERVLGCKIIDRTTLILQIFAVHAKSAQAKLQVELAQLEYLLPRLTRQWPHLSKQKGGIGTRGPGETQIETDRRLVWQRIVTLRRKLSEFDKQHHTRTKWRENAIRIALVGYTNAGKTTLMNALCPHAHLKGENKLFATLDTTTRRLILGRNKQVLISDTVGFIRKLPHRLVESFKSTLQEVRDADILLHVVDSAHPNFEEQIQIVQQTLAELNVSSKVTITVFNKIDLLPDFFDFAAVKERYPNLVFTSAERGIGIEPLKHMLASVLDSEFQERTARVHISDYKFISLLHDKAEVLEKNYDGEYIEVRFRAPKKLLAQLDAKMRQLGVQSSTA</sequence>
<dbReference type="FunFam" id="3.40.50.11060:FF:000001">
    <property type="entry name" value="GTPase HflX"/>
    <property type="match status" value="1"/>
</dbReference>
<feature type="binding site" evidence="7">
    <location>
        <begin position="231"/>
        <end position="235"/>
    </location>
    <ligand>
        <name>GTP</name>
        <dbReference type="ChEBI" id="CHEBI:37565"/>
    </ligand>
</feature>
<dbReference type="SUPFAM" id="SSF52540">
    <property type="entry name" value="P-loop containing nucleoside triphosphate hydrolases"/>
    <property type="match status" value="1"/>
</dbReference>
<dbReference type="HAMAP" id="MF_00900">
    <property type="entry name" value="GTPase_HflX"/>
    <property type="match status" value="1"/>
</dbReference>
<keyword evidence="1 6" id="KW-0963">Cytoplasm</keyword>
<name>A0A395LYN6_9BACT</name>
<gene>
    <name evidence="6 10" type="primary">hflX</name>
    <name evidence="10" type="ORF">D0433_09600</name>
</gene>
<feature type="domain" description="Hflx-type G" evidence="9">
    <location>
        <begin position="199"/>
        <end position="366"/>
    </location>
</feature>
<dbReference type="GO" id="GO:0003924">
    <property type="term" value="F:GTPase activity"/>
    <property type="evidence" value="ECO:0007669"/>
    <property type="project" value="UniProtKB-UniRule"/>
</dbReference>
<evidence type="ECO:0000313" key="11">
    <source>
        <dbReference type="Proteomes" id="UP000266389"/>
    </source>
</evidence>
<dbReference type="GO" id="GO:0043022">
    <property type="term" value="F:ribosome binding"/>
    <property type="evidence" value="ECO:0007669"/>
    <property type="project" value="TreeGrafter"/>
</dbReference>
<dbReference type="InterPro" id="IPR032305">
    <property type="entry name" value="GTP-bd_M"/>
</dbReference>
<dbReference type="PROSITE" id="PS51705">
    <property type="entry name" value="G_HFLX"/>
    <property type="match status" value="1"/>
</dbReference>
<evidence type="ECO:0000256" key="5">
    <source>
        <dbReference type="ARBA" id="ARBA00023134"/>
    </source>
</evidence>
<dbReference type="AlphaFoldDB" id="A0A395LYN6"/>
<keyword evidence="2 8" id="KW-0479">Metal-binding</keyword>
<dbReference type="GO" id="GO:0005525">
    <property type="term" value="F:GTP binding"/>
    <property type="evidence" value="ECO:0007669"/>
    <property type="project" value="UniProtKB-UniRule"/>
</dbReference>
<dbReference type="Gene3D" id="6.10.250.2860">
    <property type="match status" value="1"/>
</dbReference>
<evidence type="ECO:0000256" key="4">
    <source>
        <dbReference type="ARBA" id="ARBA00022842"/>
    </source>
</evidence>
<accession>A0A395LYN6</accession>
<protein>
    <recommendedName>
        <fullName evidence="6">GTPase HflX</fullName>
    </recommendedName>
    <alternativeName>
        <fullName evidence="6">GTP-binding protein HflX</fullName>
    </alternativeName>
</protein>
<keyword evidence="4 8" id="KW-0460">Magnesium</keyword>
<evidence type="ECO:0000256" key="1">
    <source>
        <dbReference type="ARBA" id="ARBA00022490"/>
    </source>
</evidence>
<dbReference type="EMBL" id="PHFL01000060">
    <property type="protein sequence ID" value="RFM23617.1"/>
    <property type="molecule type" value="Genomic_DNA"/>
</dbReference>
<reference evidence="10 11" key="1">
    <citation type="journal article" date="2011" name="ISME J.">
        <title>Community ecology of hot spring cyanobacterial mats: predominant populations and their functional potential.</title>
        <authorList>
            <person name="Klatt C.G."/>
            <person name="Wood J.M."/>
            <person name="Rusch D.B."/>
            <person name="Bateson M.M."/>
            <person name="Hamamura N."/>
            <person name="Heidelberg J.F."/>
            <person name="Grossman A.R."/>
            <person name="Bhaya D."/>
            <person name="Cohan F.M."/>
            <person name="Kuhl M."/>
            <person name="Bryant D.A."/>
            <person name="Ward D.M."/>
        </authorList>
    </citation>
    <scope>NUCLEOTIDE SEQUENCE [LARGE SCALE GENOMIC DNA]</scope>
    <source>
        <strain evidence="10">OS</strain>
    </source>
</reference>
<dbReference type="GO" id="GO:0005737">
    <property type="term" value="C:cytoplasm"/>
    <property type="evidence" value="ECO:0007669"/>
    <property type="project" value="UniProtKB-SubCell"/>
</dbReference>
<feature type="binding site" evidence="7">
    <location>
        <begin position="319"/>
        <end position="322"/>
    </location>
    <ligand>
        <name>GTP</name>
        <dbReference type="ChEBI" id="CHEBI:37565"/>
    </ligand>
</feature>
<keyword evidence="3 6" id="KW-0547">Nucleotide-binding</keyword>
<evidence type="ECO:0000256" key="6">
    <source>
        <dbReference type="HAMAP-Rule" id="MF_00900"/>
    </source>
</evidence>
<proteinExistence type="inferred from homology"/>
<dbReference type="PIRSF" id="PIRSF006809">
    <property type="entry name" value="GTP-binding_hflX_prd"/>
    <property type="match status" value="1"/>
</dbReference>
<dbReference type="InterPro" id="IPR042108">
    <property type="entry name" value="GTPase_HflX_N_sf"/>
</dbReference>
<dbReference type="InterPro" id="IPR016496">
    <property type="entry name" value="GTPase_HflX"/>
</dbReference>
<evidence type="ECO:0000313" key="10">
    <source>
        <dbReference type="EMBL" id="RFM23617.1"/>
    </source>
</evidence>
<dbReference type="InterPro" id="IPR030394">
    <property type="entry name" value="G_HFLX_dom"/>
</dbReference>
<dbReference type="Gene3D" id="3.40.50.11060">
    <property type="entry name" value="GTPase HflX, N-terminal domain"/>
    <property type="match status" value="1"/>
</dbReference>
<evidence type="ECO:0000256" key="7">
    <source>
        <dbReference type="PIRSR" id="PIRSR006809-1"/>
    </source>
</evidence>
<dbReference type="Pfam" id="PF01926">
    <property type="entry name" value="MMR_HSR1"/>
    <property type="match status" value="1"/>
</dbReference>
<comment type="subunit">
    <text evidence="6">Monomer. Associates with the 50S ribosomal subunit.</text>
</comment>
<dbReference type="PANTHER" id="PTHR10229">
    <property type="entry name" value="GTP-BINDING PROTEIN HFLX"/>
    <property type="match status" value="1"/>
</dbReference>
<dbReference type="InterPro" id="IPR025121">
    <property type="entry name" value="GTPase_HflX_N"/>
</dbReference>